<evidence type="ECO:0000313" key="1">
    <source>
        <dbReference type="EMBL" id="KAI4321482.1"/>
    </source>
</evidence>
<proteinExistence type="predicted"/>
<dbReference type="Proteomes" id="UP001057402">
    <property type="component" value="Chromosome 10"/>
</dbReference>
<sequence length="587" mass="62903">MDFGLDGLVGSDPDSAPDAPPDPPEAEPRSVGSGHSKQLGRRPSGASPVLGYEEWRSSKLIKAAEDFSIPKAMPRDGMRSSAAGCGSLFSDGHHQQHMLSFSSSSSSPAKSETRQNPRSSSTLPYLSYSPSSYNRFAGLGSGNQNGGSMQQMQGVLNGTRGPFTPSQWIELEHQALIYKYITANIPIPSNLLLPIKKAFDSAGFSCHPGGYLRSNSLGWGSFYLGFSNTGDPEPGRCRRTDGKKWRCSRDAVVDQKYCEKHMNRGRHRSRKPVEGQNGHSVVAGTVAASASLKKMSAAGPMVTAAAVTGSGASNSLAAWNHNQQQIKSLHSSLPSANPTQKRFFVDQESVNVKMQSPFLMMKQQLAFEDASRLQFGIDNLLDCRGFASSQDLGSIPETDATCGLVHQFINDWPENSVDRSALSWSDTHLSISIPMATSGLISAMSSPTIDRANLSPLRLSQKSDPPYMNRRLAGTTLGEQAHRQNISWESTVGGPLGEVLHHTGNATGRAETKNSPLLNLMKDGWDNSPSVVSSPTGVLQKTTFRSLSNSSAGSSPRTENKSMDGMISGSCNELLGSPLVNSSLPAL</sequence>
<protein>
    <submittedName>
        <fullName evidence="1">Uncharacterized protein</fullName>
    </submittedName>
</protein>
<name>A0ACB9MD84_9MYRT</name>
<keyword evidence="2" id="KW-1185">Reference proteome</keyword>
<gene>
    <name evidence="1" type="ORF">MLD38_034854</name>
</gene>
<dbReference type="EMBL" id="CM042889">
    <property type="protein sequence ID" value="KAI4321482.1"/>
    <property type="molecule type" value="Genomic_DNA"/>
</dbReference>
<evidence type="ECO:0000313" key="2">
    <source>
        <dbReference type="Proteomes" id="UP001057402"/>
    </source>
</evidence>
<comment type="caution">
    <text evidence="1">The sequence shown here is derived from an EMBL/GenBank/DDBJ whole genome shotgun (WGS) entry which is preliminary data.</text>
</comment>
<accession>A0ACB9MD84</accession>
<organism evidence="1 2">
    <name type="scientific">Melastoma candidum</name>
    <dbReference type="NCBI Taxonomy" id="119954"/>
    <lineage>
        <taxon>Eukaryota</taxon>
        <taxon>Viridiplantae</taxon>
        <taxon>Streptophyta</taxon>
        <taxon>Embryophyta</taxon>
        <taxon>Tracheophyta</taxon>
        <taxon>Spermatophyta</taxon>
        <taxon>Magnoliopsida</taxon>
        <taxon>eudicotyledons</taxon>
        <taxon>Gunneridae</taxon>
        <taxon>Pentapetalae</taxon>
        <taxon>rosids</taxon>
        <taxon>malvids</taxon>
        <taxon>Myrtales</taxon>
        <taxon>Melastomataceae</taxon>
        <taxon>Melastomatoideae</taxon>
        <taxon>Melastomateae</taxon>
        <taxon>Melastoma</taxon>
    </lineage>
</organism>
<reference evidence="2" key="1">
    <citation type="journal article" date="2023" name="Front. Plant Sci.">
        <title>Chromosomal-level genome assembly of Melastoma candidum provides insights into trichome evolution.</title>
        <authorList>
            <person name="Zhong Y."/>
            <person name="Wu W."/>
            <person name="Sun C."/>
            <person name="Zou P."/>
            <person name="Liu Y."/>
            <person name="Dai S."/>
            <person name="Zhou R."/>
        </authorList>
    </citation>
    <scope>NUCLEOTIDE SEQUENCE [LARGE SCALE GENOMIC DNA]</scope>
</reference>